<comment type="caution">
    <text evidence="1">The sequence shown here is derived from an EMBL/GenBank/DDBJ whole genome shotgun (WGS) entry which is preliminary data.</text>
</comment>
<gene>
    <name evidence="1" type="ORF">BG55_17970</name>
</gene>
<dbReference type="AlphaFoldDB" id="A0A014LXI1"/>
<dbReference type="EMBL" id="JFHN01000063">
    <property type="protein sequence ID" value="EXU74276.1"/>
    <property type="molecule type" value="Genomic_DNA"/>
</dbReference>
<dbReference type="PATRIC" id="fig|69222.5.peg.3661"/>
<evidence type="ECO:0000313" key="1">
    <source>
        <dbReference type="EMBL" id="EXU74276.1"/>
    </source>
</evidence>
<organism evidence="1 2">
    <name type="scientific">Erwinia mallotivora</name>
    <dbReference type="NCBI Taxonomy" id="69222"/>
    <lineage>
        <taxon>Bacteria</taxon>
        <taxon>Pseudomonadati</taxon>
        <taxon>Pseudomonadota</taxon>
        <taxon>Gammaproteobacteria</taxon>
        <taxon>Enterobacterales</taxon>
        <taxon>Erwiniaceae</taxon>
        <taxon>Erwinia</taxon>
    </lineage>
</organism>
<accession>A0A014LXI1</accession>
<proteinExistence type="predicted"/>
<dbReference type="Proteomes" id="UP000019918">
    <property type="component" value="Unassembled WGS sequence"/>
</dbReference>
<dbReference type="OrthoDB" id="6520228at2"/>
<name>A0A014LXI1_9GAMM</name>
<keyword evidence="2" id="KW-1185">Reference proteome</keyword>
<evidence type="ECO:0000313" key="2">
    <source>
        <dbReference type="Proteomes" id="UP000019918"/>
    </source>
</evidence>
<reference evidence="1 2" key="1">
    <citation type="submission" date="2014-02" db="EMBL/GenBank/DDBJ databases">
        <title>Draft genome of Erwinia mallotivora strain BT-MARDI, a papaya dieback pathogen.</title>
        <authorList>
            <person name="Redzuan R."/>
            <person name="Abu Bakar N."/>
            <person name="Badrun R."/>
            <person name="Mohd Raih M.F."/>
            <person name="Rozano L."/>
            <person name="Mat Amin N."/>
        </authorList>
    </citation>
    <scope>NUCLEOTIDE SEQUENCE [LARGE SCALE GENOMIC DNA]</scope>
    <source>
        <strain evidence="1 2">BT-MARDI</strain>
    </source>
</reference>
<protein>
    <submittedName>
        <fullName evidence="1">Uncharacterized protein</fullName>
    </submittedName>
</protein>
<sequence length="96" mass="9437">MRELNSMEIAEVSGAGVIATLTSGIGSTLGGLADSVASIFGLTTTFSSAAKTLGNGIGQVIELNFTEGKSNISSGISGLIAAVTSIFSTTTDSSSS</sequence>
<dbReference type="RefSeq" id="WP_052018915.1">
    <property type="nucleotide sequence ID" value="NZ_JFHN01000063.1"/>
</dbReference>